<dbReference type="EMBL" id="BJHX01000001">
    <property type="protein sequence ID" value="GDY61117.1"/>
    <property type="molecule type" value="Genomic_DNA"/>
</dbReference>
<dbReference type="InterPro" id="IPR009003">
    <property type="entry name" value="Peptidase_S1_PA"/>
</dbReference>
<comment type="similarity">
    <text evidence="1">Belongs to the peptidase S1 family.</text>
</comment>
<keyword evidence="4" id="KW-0720">Serine protease</keyword>
<evidence type="ECO:0000313" key="9">
    <source>
        <dbReference type="Proteomes" id="UP000302139"/>
    </source>
</evidence>
<name>A0A4D4LSI2_STRAX</name>
<dbReference type="GO" id="GO:0004252">
    <property type="term" value="F:serine-type endopeptidase activity"/>
    <property type="evidence" value="ECO:0007669"/>
    <property type="project" value="InterPro"/>
</dbReference>
<organism evidence="6 9">
    <name type="scientific">Streptomyces avermitilis</name>
    <dbReference type="NCBI Taxonomy" id="33903"/>
    <lineage>
        <taxon>Bacteria</taxon>
        <taxon>Bacillati</taxon>
        <taxon>Actinomycetota</taxon>
        <taxon>Actinomycetes</taxon>
        <taxon>Kitasatosporales</taxon>
        <taxon>Streptomycetaceae</taxon>
        <taxon>Streptomyces</taxon>
    </lineage>
</organism>
<dbReference type="EMBL" id="BJHY01000001">
    <property type="protein sequence ID" value="GDY78803.1"/>
    <property type="molecule type" value="Genomic_DNA"/>
</dbReference>
<keyword evidence="3" id="KW-0378">Hydrolase</keyword>
<keyword evidence="2" id="KW-0645">Protease</keyword>
<evidence type="ECO:0000313" key="7">
    <source>
        <dbReference type="EMBL" id="GDY78803.1"/>
    </source>
</evidence>
<sequence>MRPRTGATLYKVIETSLCDMYGDSGGAMFTGAIALGITSGGNYVDEPCGDTDAQPDRVTDYQPVQGVLNTHNLAVY</sequence>
<evidence type="ECO:0000256" key="2">
    <source>
        <dbReference type="ARBA" id="ARBA00022670"/>
    </source>
</evidence>
<dbReference type="STRING" id="33903.AQJ43_09470"/>
<dbReference type="Gene3D" id="2.40.10.10">
    <property type="entry name" value="Trypsin-like serine proteases"/>
    <property type="match status" value="2"/>
</dbReference>
<protein>
    <recommendedName>
        <fullName evidence="10">Peptidase S1 domain-containing protein</fullName>
    </recommendedName>
</protein>
<evidence type="ECO:0000256" key="3">
    <source>
        <dbReference type="ARBA" id="ARBA00022801"/>
    </source>
</evidence>
<evidence type="ECO:0008006" key="10">
    <source>
        <dbReference type="Google" id="ProtNLM"/>
    </source>
</evidence>
<comment type="caution">
    <text evidence="6">The sequence shown here is derived from an EMBL/GenBank/DDBJ whole genome shotgun (WGS) entry which is preliminary data.</text>
</comment>
<dbReference type="Proteomes" id="UP000302139">
    <property type="component" value="Unassembled WGS sequence"/>
</dbReference>
<reference evidence="6 9" key="2">
    <citation type="submission" date="2019-04" db="EMBL/GenBank/DDBJ databases">
        <title>Draft genome sequences of Streptomyces avermitilis NBRC 14893.</title>
        <authorList>
            <person name="Komaki H."/>
            <person name="Tamura T."/>
            <person name="Hosoyama A."/>
        </authorList>
    </citation>
    <scope>NUCLEOTIDE SEQUENCE [LARGE SCALE GENOMIC DNA]</scope>
    <source>
        <strain evidence="6 9">NBRC 14893</strain>
    </source>
</reference>
<evidence type="ECO:0000256" key="4">
    <source>
        <dbReference type="ARBA" id="ARBA00022825"/>
    </source>
</evidence>
<evidence type="ECO:0000256" key="5">
    <source>
        <dbReference type="ARBA" id="ARBA00023157"/>
    </source>
</evidence>
<evidence type="ECO:0000313" key="6">
    <source>
        <dbReference type="EMBL" id="GDY61117.1"/>
    </source>
</evidence>
<dbReference type="GO" id="GO:0006508">
    <property type="term" value="P:proteolysis"/>
    <property type="evidence" value="ECO:0007669"/>
    <property type="project" value="UniProtKB-KW"/>
</dbReference>
<proteinExistence type="inferred from homology"/>
<accession>A0A4D4LSI2</accession>
<reference evidence="7 8" key="1">
    <citation type="submission" date="2019-04" db="EMBL/GenBank/DDBJ databases">
        <title>Draft genome sequences of Streptomyces avermitilis ATCC 31267.</title>
        <authorList>
            <person name="Komaki H."/>
            <person name="Tamura T."/>
            <person name="Hosoyama A."/>
        </authorList>
    </citation>
    <scope>NUCLEOTIDE SEQUENCE [LARGE SCALE GENOMIC DNA]</scope>
    <source>
        <strain evidence="7 8">ATCC 31267</strain>
    </source>
</reference>
<gene>
    <name evidence="6" type="ORF">SAV14893_005100</name>
    <name evidence="7" type="ORF">SAV31267_082880</name>
</gene>
<dbReference type="PRINTS" id="PR00861">
    <property type="entry name" value="ALYTICPTASE"/>
</dbReference>
<keyword evidence="5" id="KW-1015">Disulfide bond</keyword>
<dbReference type="SUPFAM" id="SSF50494">
    <property type="entry name" value="Trypsin-like serine proteases"/>
    <property type="match status" value="1"/>
</dbReference>
<evidence type="ECO:0000313" key="8">
    <source>
        <dbReference type="Proteomes" id="UP000299211"/>
    </source>
</evidence>
<dbReference type="AlphaFoldDB" id="A0A4D4LSI2"/>
<dbReference type="Proteomes" id="UP000299211">
    <property type="component" value="Unassembled WGS sequence"/>
</dbReference>
<dbReference type="InterPro" id="IPR043504">
    <property type="entry name" value="Peptidase_S1_PA_chymotrypsin"/>
</dbReference>
<evidence type="ECO:0000256" key="1">
    <source>
        <dbReference type="ARBA" id="ARBA00007664"/>
    </source>
</evidence>
<dbReference type="InterPro" id="IPR001316">
    <property type="entry name" value="Pept_S1A_streptogrisin"/>
</dbReference>